<accession>A0A1Y1YRP6</accession>
<dbReference type="Pfam" id="PF19026">
    <property type="entry name" value="UBA_HYPK"/>
    <property type="match status" value="1"/>
</dbReference>
<dbReference type="GO" id="GO:0050821">
    <property type="term" value="P:protein stabilization"/>
    <property type="evidence" value="ECO:0007669"/>
    <property type="project" value="TreeGrafter"/>
</dbReference>
<evidence type="ECO:0000256" key="1">
    <source>
        <dbReference type="SAM" id="MobiDB-lite"/>
    </source>
</evidence>
<evidence type="ECO:0000313" key="3">
    <source>
        <dbReference type="EMBL" id="ORY00708.1"/>
    </source>
</evidence>
<gene>
    <name evidence="3" type="ORF">K493DRAFT_298767</name>
</gene>
<organism evidence="3 4">
    <name type="scientific">Basidiobolus meristosporus CBS 931.73</name>
    <dbReference type="NCBI Taxonomy" id="1314790"/>
    <lineage>
        <taxon>Eukaryota</taxon>
        <taxon>Fungi</taxon>
        <taxon>Fungi incertae sedis</taxon>
        <taxon>Zoopagomycota</taxon>
        <taxon>Entomophthoromycotina</taxon>
        <taxon>Basidiobolomycetes</taxon>
        <taxon>Basidiobolales</taxon>
        <taxon>Basidiobolaceae</taxon>
        <taxon>Basidiobolus</taxon>
    </lineage>
</organism>
<dbReference type="GO" id="GO:0043066">
    <property type="term" value="P:negative regulation of apoptotic process"/>
    <property type="evidence" value="ECO:0007669"/>
    <property type="project" value="TreeGrafter"/>
</dbReference>
<dbReference type="Gene3D" id="1.10.8.10">
    <property type="entry name" value="DNA helicase RuvA subunit, C-terminal domain"/>
    <property type="match status" value="1"/>
</dbReference>
<evidence type="ECO:0000259" key="2">
    <source>
        <dbReference type="Pfam" id="PF19026"/>
    </source>
</evidence>
<dbReference type="PANTHER" id="PTHR31184">
    <property type="entry name" value="HUNTINGTIN-INTERACTING PROTEIN K FAMILY MEMBER"/>
    <property type="match status" value="1"/>
</dbReference>
<dbReference type="InParanoid" id="A0A1Y1YRP6"/>
<dbReference type="AlphaFoldDB" id="A0A1Y1YRP6"/>
<evidence type="ECO:0000313" key="4">
    <source>
        <dbReference type="Proteomes" id="UP000193498"/>
    </source>
</evidence>
<comment type="caution">
    <text evidence="3">The sequence shown here is derived from an EMBL/GenBank/DDBJ whole genome shotgun (WGS) entry which is preliminary data.</text>
</comment>
<dbReference type="CDD" id="cd14361">
    <property type="entry name" value="UBA_HYPK"/>
    <property type="match status" value="1"/>
</dbReference>
<dbReference type="InterPro" id="IPR052617">
    <property type="entry name" value="Huntingtin-int_K"/>
</dbReference>
<dbReference type="InterPro" id="IPR044034">
    <property type="entry name" value="NAC-like_UBA"/>
</dbReference>
<feature type="domain" description="Nascent polypeptide-associated complex subunit alpha-like UBA" evidence="2">
    <location>
        <begin position="86"/>
        <end position="126"/>
    </location>
</feature>
<dbReference type="OrthoDB" id="285219at2759"/>
<dbReference type="InterPro" id="IPR038922">
    <property type="entry name" value="HYPK_UBA"/>
</dbReference>
<dbReference type="STRING" id="1314790.A0A1Y1YRP6"/>
<sequence length="127" mass="13823">MAPTNEEKPTQDPKKAGSGEDEEEVVDEKGASGQASKDMQNVSKYIADFDSGVDKNKLDEIVSSLSAINKKQKDEAASKSKEQEKIALPKEEIELVMKEFDLSKPAAEKALRDNAGDLEKTLKALLA</sequence>
<name>A0A1Y1YRP6_9FUNG</name>
<reference evidence="3 4" key="1">
    <citation type="submission" date="2016-07" db="EMBL/GenBank/DDBJ databases">
        <title>Pervasive Adenine N6-methylation of Active Genes in Fungi.</title>
        <authorList>
            <consortium name="DOE Joint Genome Institute"/>
            <person name="Mondo S.J."/>
            <person name="Dannebaum R.O."/>
            <person name="Kuo R.C."/>
            <person name="Labutti K."/>
            <person name="Haridas S."/>
            <person name="Kuo A."/>
            <person name="Salamov A."/>
            <person name="Ahrendt S.R."/>
            <person name="Lipzen A."/>
            <person name="Sullivan W."/>
            <person name="Andreopoulos W.B."/>
            <person name="Clum A."/>
            <person name="Lindquist E."/>
            <person name="Daum C."/>
            <person name="Ramamoorthy G.K."/>
            <person name="Gryganskyi A."/>
            <person name="Culley D."/>
            <person name="Magnuson J.K."/>
            <person name="James T.Y."/>
            <person name="O'Malley M.A."/>
            <person name="Stajich J.E."/>
            <person name="Spatafora J.W."/>
            <person name="Visel A."/>
            <person name="Grigoriev I.V."/>
        </authorList>
    </citation>
    <scope>NUCLEOTIDE SEQUENCE [LARGE SCALE GENOMIC DNA]</scope>
    <source>
        <strain evidence="3 4">CBS 931.73</strain>
    </source>
</reference>
<feature type="compositionally biased region" description="Basic and acidic residues" evidence="1">
    <location>
        <begin position="1"/>
        <end position="18"/>
    </location>
</feature>
<protein>
    <recommendedName>
        <fullName evidence="2">Nascent polypeptide-associated complex subunit alpha-like UBA domain-containing protein</fullName>
    </recommendedName>
</protein>
<dbReference type="EMBL" id="MCFE01000079">
    <property type="protein sequence ID" value="ORY00708.1"/>
    <property type="molecule type" value="Genomic_DNA"/>
</dbReference>
<proteinExistence type="predicted"/>
<dbReference type="Proteomes" id="UP000193498">
    <property type="component" value="Unassembled WGS sequence"/>
</dbReference>
<feature type="region of interest" description="Disordered" evidence="1">
    <location>
        <begin position="1"/>
        <end position="40"/>
    </location>
</feature>
<dbReference type="PANTHER" id="PTHR31184:SF2">
    <property type="entry name" value="HUNTINGTIN-INTERACTING PROTEIN K"/>
    <property type="match status" value="1"/>
</dbReference>
<keyword evidence="4" id="KW-1185">Reference proteome</keyword>